<dbReference type="Proteomes" id="UP000184608">
    <property type="component" value="Unassembled WGS sequence"/>
</dbReference>
<organism evidence="3 4">
    <name type="scientific">Vibrio aerogenes CECT 7868</name>
    <dbReference type="NCBI Taxonomy" id="1216006"/>
    <lineage>
        <taxon>Bacteria</taxon>
        <taxon>Pseudomonadati</taxon>
        <taxon>Pseudomonadota</taxon>
        <taxon>Gammaproteobacteria</taxon>
        <taxon>Vibrionales</taxon>
        <taxon>Vibrionaceae</taxon>
        <taxon>Vibrio</taxon>
    </lineage>
</organism>
<dbReference type="GO" id="GO:0016799">
    <property type="term" value="F:hydrolase activity, hydrolyzing N-glycosyl compounds"/>
    <property type="evidence" value="ECO:0007669"/>
    <property type="project" value="InterPro"/>
</dbReference>
<feature type="compositionally biased region" description="Polar residues" evidence="1">
    <location>
        <begin position="371"/>
        <end position="380"/>
    </location>
</feature>
<feature type="region of interest" description="Disordered" evidence="1">
    <location>
        <begin position="371"/>
        <end position="414"/>
    </location>
</feature>
<dbReference type="InterPro" id="IPR036452">
    <property type="entry name" value="Ribo_hydro-like"/>
</dbReference>
<proteinExistence type="predicted"/>
<evidence type="ECO:0000259" key="2">
    <source>
        <dbReference type="Pfam" id="PF07632"/>
    </source>
</evidence>
<dbReference type="EMBL" id="FQXZ01000035">
    <property type="protein sequence ID" value="SHI26834.1"/>
    <property type="molecule type" value="Genomic_DNA"/>
</dbReference>
<dbReference type="AlphaFoldDB" id="A0A1M5ZRI9"/>
<feature type="domain" description="Cellulose-binding Sde182 nucleoside hydrolase-like" evidence="2">
    <location>
        <begin position="44"/>
        <end position="286"/>
    </location>
</feature>
<evidence type="ECO:0000256" key="1">
    <source>
        <dbReference type="SAM" id="MobiDB-lite"/>
    </source>
</evidence>
<accession>A0A1M5ZRI9</accession>
<dbReference type="OrthoDB" id="253051at2"/>
<evidence type="ECO:0000313" key="4">
    <source>
        <dbReference type="Proteomes" id="UP000184608"/>
    </source>
</evidence>
<dbReference type="SUPFAM" id="SSF53590">
    <property type="entry name" value="Nucleoside hydrolase"/>
    <property type="match status" value="1"/>
</dbReference>
<dbReference type="Pfam" id="PF07632">
    <property type="entry name" value="Sde182_NH-like"/>
    <property type="match status" value="1"/>
</dbReference>
<name>A0A1M5ZRI9_9VIBR</name>
<dbReference type="RefSeq" id="WP_084193406.1">
    <property type="nucleotide sequence ID" value="NZ_FQXZ01000035.1"/>
</dbReference>
<evidence type="ECO:0000313" key="3">
    <source>
        <dbReference type="EMBL" id="SHI26834.1"/>
    </source>
</evidence>
<gene>
    <name evidence="3" type="ORF">VA7868_03110</name>
</gene>
<dbReference type="STRING" id="1216006.VA7868_03110"/>
<protein>
    <recommendedName>
        <fullName evidence="2">Cellulose-binding Sde182 nucleoside hydrolase-like domain-containing protein</fullName>
    </recommendedName>
</protein>
<sequence length="438" mass="48417">MTRRHLIAGGMALSFSTVISAMMPRYSLASGLSQSIPAMTSRRRVIVSTDVGGTDPDDFQSMVHLLVSADRIDIEGLISSPFGPGRKQDILDVIDIYAQDYPNLKTWSSNYPAPAALRQITKQGSVPSQGYAGFGQSTEGSELIVQCARKPDPRPLHVLVWGGIDDLAQALHDAPDILPGLRVYYIGGPNKKWSADAYQYIADHFPALNMIEANSTYRGWFTGGDQSDDLGNTGFVTQHVAPYGMLGQYFATKLGGKIKMGDTPSVAWVLNNDTSDPSSPGWGGQFVRAWARPHVVFDHLTTAADRVERFSVVEFRLTANPGNREMASYLKFENQRLPGYWNGEAMCFRCCPKKATLNHYSVESEIPELNGQTGSFTSFQPPAERSTEPSPRYPDWWTDNPDPQLAEGEHQGAKTVSRWRHEFLEDFAASMRRCAGPK</sequence>
<dbReference type="InterPro" id="IPR011483">
    <property type="entry name" value="Sde182_NH-like"/>
</dbReference>
<dbReference type="Gene3D" id="3.90.245.10">
    <property type="entry name" value="Ribonucleoside hydrolase-like"/>
    <property type="match status" value="1"/>
</dbReference>
<reference evidence="3 4" key="1">
    <citation type="submission" date="2016-11" db="EMBL/GenBank/DDBJ databases">
        <authorList>
            <person name="Jaros S."/>
            <person name="Januszkiewicz K."/>
            <person name="Wedrychowicz H."/>
        </authorList>
    </citation>
    <scope>NUCLEOTIDE SEQUENCE [LARGE SCALE GENOMIC DNA]</scope>
    <source>
        <strain evidence="3 4">CECT 7868</strain>
    </source>
</reference>
<keyword evidence="4" id="KW-1185">Reference proteome</keyword>